<dbReference type="AlphaFoldDB" id="A0A238YAP8"/>
<keyword evidence="5 7" id="KW-1133">Transmembrane helix</keyword>
<dbReference type="RefSeq" id="WP_089272194.1">
    <property type="nucleotide sequence ID" value="NZ_FZNN01000015.1"/>
</dbReference>
<keyword evidence="6 7" id="KW-0472">Membrane</keyword>
<reference evidence="9 10" key="1">
    <citation type="submission" date="2017-06" db="EMBL/GenBank/DDBJ databases">
        <authorList>
            <person name="Kim H.J."/>
            <person name="Triplett B.A."/>
        </authorList>
    </citation>
    <scope>NUCLEOTIDE SEQUENCE [LARGE SCALE GENOMIC DNA]</scope>
    <source>
        <strain evidence="9 10">DSM 29052</strain>
    </source>
</reference>
<feature type="transmembrane region" description="Helical" evidence="7">
    <location>
        <begin position="148"/>
        <end position="167"/>
    </location>
</feature>
<evidence type="ECO:0000259" key="8">
    <source>
        <dbReference type="Pfam" id="PF04290"/>
    </source>
</evidence>
<dbReference type="GO" id="GO:0005886">
    <property type="term" value="C:plasma membrane"/>
    <property type="evidence" value="ECO:0007669"/>
    <property type="project" value="UniProtKB-SubCell"/>
</dbReference>
<dbReference type="OrthoDB" id="7854649at2"/>
<evidence type="ECO:0000256" key="3">
    <source>
        <dbReference type="ARBA" id="ARBA00022475"/>
    </source>
</evidence>
<evidence type="ECO:0000256" key="1">
    <source>
        <dbReference type="ARBA" id="ARBA00004651"/>
    </source>
</evidence>
<feature type="transmembrane region" description="Helical" evidence="7">
    <location>
        <begin position="62"/>
        <end position="82"/>
    </location>
</feature>
<dbReference type="InterPro" id="IPR055348">
    <property type="entry name" value="DctQ"/>
</dbReference>
<keyword evidence="3" id="KW-1003">Cell membrane</keyword>
<evidence type="ECO:0000313" key="10">
    <source>
        <dbReference type="Proteomes" id="UP000198417"/>
    </source>
</evidence>
<gene>
    <name evidence="9" type="ORF">SAMN06265370_11595</name>
</gene>
<feature type="domain" description="Tripartite ATP-independent periplasmic transporters DctQ component" evidence="8">
    <location>
        <begin position="41"/>
        <end position="172"/>
    </location>
</feature>
<feature type="transmembrane region" description="Helical" evidence="7">
    <location>
        <begin position="103"/>
        <end position="128"/>
    </location>
</feature>
<evidence type="ECO:0000313" key="9">
    <source>
        <dbReference type="EMBL" id="SNR67831.1"/>
    </source>
</evidence>
<evidence type="ECO:0000256" key="5">
    <source>
        <dbReference type="ARBA" id="ARBA00022989"/>
    </source>
</evidence>
<evidence type="ECO:0000256" key="2">
    <source>
        <dbReference type="ARBA" id="ARBA00022448"/>
    </source>
</evidence>
<keyword evidence="2 7" id="KW-0813">Transport</keyword>
<dbReference type="GO" id="GO:0022857">
    <property type="term" value="F:transmembrane transporter activity"/>
    <property type="evidence" value="ECO:0007669"/>
    <property type="project" value="UniProtKB-UniRule"/>
</dbReference>
<keyword evidence="7" id="KW-0997">Cell inner membrane</keyword>
<comment type="similarity">
    <text evidence="7">Belongs to the TRAP transporter small permease family.</text>
</comment>
<name>A0A238YAP8_9RHOB</name>
<dbReference type="Pfam" id="PF04290">
    <property type="entry name" value="DctQ"/>
    <property type="match status" value="1"/>
</dbReference>
<accession>A0A238YAP8</accession>
<sequence>MTPYEYTPEGPLQRALNRADRLNWSLGGVFLWLSNICLLIMLGLTAATFILRPMGLAPYWMWPWTMVFFIWLSFFGFFALYARLKDVRVDFIAGLMGPIGMAFTRLLADAAALLVTGVLLWQLPAVLATSRGVFDGAILPAGLELPRIALSIPLFISTFLVALAALLDLAKMASGMPENVTDDYPEI</sequence>
<dbReference type="EMBL" id="FZNN01000015">
    <property type="protein sequence ID" value="SNR67831.1"/>
    <property type="molecule type" value="Genomic_DNA"/>
</dbReference>
<evidence type="ECO:0000256" key="4">
    <source>
        <dbReference type="ARBA" id="ARBA00022692"/>
    </source>
</evidence>
<comment type="subcellular location">
    <subcellularLocation>
        <location evidence="7">Cell inner membrane</location>
        <topology evidence="7">Multi-pass membrane protein</topology>
    </subcellularLocation>
    <subcellularLocation>
        <location evidence="1">Cell membrane</location>
        <topology evidence="1">Multi-pass membrane protein</topology>
    </subcellularLocation>
</comment>
<keyword evidence="4 7" id="KW-0812">Transmembrane</keyword>
<feature type="transmembrane region" description="Helical" evidence="7">
    <location>
        <begin position="24"/>
        <end position="50"/>
    </location>
</feature>
<comment type="function">
    <text evidence="7">Part of the tripartite ATP-independent periplasmic (TRAP) transport system.</text>
</comment>
<organism evidence="9 10">
    <name type="scientific">Puniceibacterium sediminis</name>
    <dbReference type="NCBI Taxonomy" id="1608407"/>
    <lineage>
        <taxon>Bacteria</taxon>
        <taxon>Pseudomonadati</taxon>
        <taxon>Pseudomonadota</taxon>
        <taxon>Alphaproteobacteria</taxon>
        <taxon>Rhodobacterales</taxon>
        <taxon>Paracoccaceae</taxon>
        <taxon>Puniceibacterium</taxon>
    </lineage>
</organism>
<protein>
    <recommendedName>
        <fullName evidence="7">TRAP transporter small permease protein</fullName>
    </recommendedName>
</protein>
<proteinExistence type="inferred from homology"/>
<comment type="subunit">
    <text evidence="7">The complex comprises the extracytoplasmic solute receptor protein and the two transmembrane proteins.</text>
</comment>
<dbReference type="Proteomes" id="UP000198417">
    <property type="component" value="Unassembled WGS sequence"/>
</dbReference>
<evidence type="ECO:0000256" key="6">
    <source>
        <dbReference type="ARBA" id="ARBA00023136"/>
    </source>
</evidence>
<keyword evidence="10" id="KW-1185">Reference proteome</keyword>
<evidence type="ECO:0000256" key="7">
    <source>
        <dbReference type="RuleBase" id="RU369079"/>
    </source>
</evidence>